<organism evidence="2 3">
    <name type="scientific">Vicia faba</name>
    <name type="common">Broad bean</name>
    <name type="synonym">Faba vulgaris</name>
    <dbReference type="NCBI Taxonomy" id="3906"/>
    <lineage>
        <taxon>Eukaryota</taxon>
        <taxon>Viridiplantae</taxon>
        <taxon>Streptophyta</taxon>
        <taxon>Embryophyta</taxon>
        <taxon>Tracheophyta</taxon>
        <taxon>Spermatophyta</taxon>
        <taxon>Magnoliopsida</taxon>
        <taxon>eudicotyledons</taxon>
        <taxon>Gunneridae</taxon>
        <taxon>Pentapetalae</taxon>
        <taxon>rosids</taxon>
        <taxon>fabids</taxon>
        <taxon>Fabales</taxon>
        <taxon>Fabaceae</taxon>
        <taxon>Papilionoideae</taxon>
        <taxon>50 kb inversion clade</taxon>
        <taxon>NPAAA clade</taxon>
        <taxon>Hologalegina</taxon>
        <taxon>IRL clade</taxon>
        <taxon>Fabeae</taxon>
        <taxon>Vicia</taxon>
    </lineage>
</organism>
<feature type="compositionally biased region" description="Basic residues" evidence="1">
    <location>
        <begin position="80"/>
        <end position="122"/>
    </location>
</feature>
<dbReference type="AlphaFoldDB" id="A0AAV0ZA54"/>
<gene>
    <name evidence="2" type="ORF">VFH_I102280</name>
</gene>
<reference evidence="2 3" key="1">
    <citation type="submission" date="2023-01" db="EMBL/GenBank/DDBJ databases">
        <authorList>
            <person name="Kreplak J."/>
        </authorList>
    </citation>
    <scope>NUCLEOTIDE SEQUENCE [LARGE SCALE GENOMIC DNA]</scope>
</reference>
<keyword evidence="3" id="KW-1185">Reference proteome</keyword>
<name>A0AAV0ZA54_VICFA</name>
<evidence type="ECO:0000256" key="1">
    <source>
        <dbReference type="SAM" id="MobiDB-lite"/>
    </source>
</evidence>
<dbReference type="Proteomes" id="UP001157006">
    <property type="component" value="Chromosome 1S"/>
</dbReference>
<feature type="compositionally biased region" description="Polar residues" evidence="1">
    <location>
        <begin position="53"/>
        <end position="62"/>
    </location>
</feature>
<feature type="compositionally biased region" description="Polar residues" evidence="1">
    <location>
        <begin position="10"/>
        <end position="23"/>
    </location>
</feature>
<sequence length="122" mass="13689">MISSLPDINPSIQTTTSKGSTSIDKTKVKQEFKPLRKMSSERIKENWFKKSKSFTGPGSNLEQPMYLTEEERNASQTSKKATKSVTKKSTKGTPKKATKSSPKKVPRSSPKKHPKKKSIYDL</sequence>
<dbReference type="EMBL" id="OX451735">
    <property type="protein sequence ID" value="CAI8593652.1"/>
    <property type="molecule type" value="Genomic_DNA"/>
</dbReference>
<protein>
    <submittedName>
        <fullName evidence="2">Uncharacterized protein</fullName>
    </submittedName>
</protein>
<accession>A0AAV0ZA54</accession>
<feature type="region of interest" description="Disordered" evidence="1">
    <location>
        <begin position="1"/>
        <end position="122"/>
    </location>
</feature>
<feature type="compositionally biased region" description="Basic and acidic residues" evidence="1">
    <location>
        <begin position="24"/>
        <end position="48"/>
    </location>
</feature>
<evidence type="ECO:0000313" key="2">
    <source>
        <dbReference type="EMBL" id="CAI8593652.1"/>
    </source>
</evidence>
<proteinExistence type="predicted"/>
<evidence type="ECO:0000313" key="3">
    <source>
        <dbReference type="Proteomes" id="UP001157006"/>
    </source>
</evidence>